<accession>A0A086Y309</accession>
<keyword evidence="4 5" id="KW-0472">Membrane</keyword>
<comment type="subcellular location">
    <subcellularLocation>
        <location evidence="1">Membrane</location>
        <topology evidence="1">Multi-pass membrane protein</topology>
    </subcellularLocation>
</comment>
<evidence type="ECO:0000313" key="8">
    <source>
        <dbReference type="Proteomes" id="UP000028826"/>
    </source>
</evidence>
<dbReference type="PROSITE" id="PS50850">
    <property type="entry name" value="MFS"/>
    <property type="match status" value="1"/>
</dbReference>
<dbReference type="STRING" id="195105.CN97_18100"/>
<feature type="transmembrane region" description="Helical" evidence="5">
    <location>
        <begin position="67"/>
        <end position="87"/>
    </location>
</feature>
<feature type="transmembrane region" description="Helical" evidence="5">
    <location>
        <begin position="329"/>
        <end position="346"/>
    </location>
</feature>
<dbReference type="GO" id="GO:0005886">
    <property type="term" value="C:plasma membrane"/>
    <property type="evidence" value="ECO:0007669"/>
    <property type="project" value="TreeGrafter"/>
</dbReference>
<dbReference type="InterPro" id="IPR020846">
    <property type="entry name" value="MFS_dom"/>
</dbReference>
<dbReference type="GO" id="GO:0046943">
    <property type="term" value="F:carboxylic acid transmembrane transporter activity"/>
    <property type="evidence" value="ECO:0007669"/>
    <property type="project" value="TreeGrafter"/>
</dbReference>
<evidence type="ECO:0000256" key="3">
    <source>
        <dbReference type="ARBA" id="ARBA00022989"/>
    </source>
</evidence>
<dbReference type="RefSeq" id="WP_035711623.1">
    <property type="nucleotide sequence ID" value="NZ_CAMIFG010000002.1"/>
</dbReference>
<dbReference type="InterPro" id="IPR036259">
    <property type="entry name" value="MFS_trans_sf"/>
</dbReference>
<keyword evidence="8" id="KW-1185">Reference proteome</keyword>
<evidence type="ECO:0000259" key="6">
    <source>
        <dbReference type="PROSITE" id="PS50850"/>
    </source>
</evidence>
<comment type="caution">
    <text evidence="7">The sequence shown here is derived from an EMBL/GenBank/DDBJ whole genome shotgun (WGS) entry which is preliminary data.</text>
</comment>
<feature type="transmembrane region" description="Helical" evidence="5">
    <location>
        <begin position="152"/>
        <end position="175"/>
    </location>
</feature>
<feature type="transmembrane region" description="Helical" evidence="5">
    <location>
        <begin position="352"/>
        <end position="373"/>
    </location>
</feature>
<dbReference type="PROSITE" id="PS00216">
    <property type="entry name" value="SUGAR_TRANSPORT_1"/>
    <property type="match status" value="1"/>
</dbReference>
<feature type="transmembrane region" description="Helical" evidence="5">
    <location>
        <begin position="94"/>
        <end position="113"/>
    </location>
</feature>
<protein>
    <submittedName>
        <fullName evidence="7">MFS transporter</fullName>
    </submittedName>
</protein>
<dbReference type="SUPFAM" id="SSF103473">
    <property type="entry name" value="MFS general substrate transporter"/>
    <property type="match status" value="1"/>
</dbReference>
<dbReference type="EMBL" id="JGYG01000007">
    <property type="protein sequence ID" value="KFI28659.1"/>
    <property type="molecule type" value="Genomic_DNA"/>
</dbReference>
<keyword evidence="2 5" id="KW-0812">Transmembrane</keyword>
<feature type="domain" description="Major facilitator superfamily (MFS) profile" evidence="6">
    <location>
        <begin position="29"/>
        <end position="438"/>
    </location>
</feature>
<dbReference type="InterPro" id="IPR005829">
    <property type="entry name" value="Sugar_transporter_CS"/>
</dbReference>
<dbReference type="PANTHER" id="PTHR23508:SF10">
    <property type="entry name" value="CARBOXYLIC ACID TRANSPORTER PROTEIN HOMOLOG"/>
    <property type="match status" value="1"/>
</dbReference>
<dbReference type="InterPro" id="IPR011701">
    <property type="entry name" value="MFS"/>
</dbReference>
<dbReference type="PANTHER" id="PTHR23508">
    <property type="entry name" value="CARBOXYLIC ACID TRANSPORTER PROTEIN HOMOLOG"/>
    <property type="match status" value="1"/>
</dbReference>
<dbReference type="AlphaFoldDB" id="A0A086Y309"/>
<feature type="transmembrane region" description="Helical" evidence="5">
    <location>
        <begin position="119"/>
        <end position="140"/>
    </location>
</feature>
<evidence type="ECO:0000256" key="4">
    <source>
        <dbReference type="ARBA" id="ARBA00023136"/>
    </source>
</evidence>
<gene>
    <name evidence="7" type="ORF">CN97_18100</name>
</gene>
<feature type="transmembrane region" description="Helical" evidence="5">
    <location>
        <begin position="20"/>
        <end position="39"/>
    </location>
</feature>
<feature type="transmembrane region" description="Helical" evidence="5">
    <location>
        <begin position="385"/>
        <end position="408"/>
    </location>
</feature>
<evidence type="ECO:0000256" key="2">
    <source>
        <dbReference type="ARBA" id="ARBA00022692"/>
    </source>
</evidence>
<dbReference type="Gene3D" id="1.20.1250.20">
    <property type="entry name" value="MFS general substrate transporter like domains"/>
    <property type="match status" value="1"/>
</dbReference>
<dbReference type="Pfam" id="PF07690">
    <property type="entry name" value="MFS_1"/>
    <property type="match status" value="1"/>
</dbReference>
<evidence type="ECO:0000313" key="7">
    <source>
        <dbReference type="EMBL" id="KFI28659.1"/>
    </source>
</evidence>
<feature type="transmembrane region" description="Helical" evidence="5">
    <location>
        <begin position="296"/>
        <end position="317"/>
    </location>
</feature>
<feature type="transmembrane region" description="Helical" evidence="5">
    <location>
        <begin position="181"/>
        <end position="203"/>
    </location>
</feature>
<keyword evidence="3 5" id="KW-1133">Transmembrane helix</keyword>
<proteinExistence type="predicted"/>
<name>A0A086Y309_9RHOB</name>
<dbReference type="eggNOG" id="COG2814">
    <property type="taxonomic scope" value="Bacteria"/>
</dbReference>
<evidence type="ECO:0000256" key="5">
    <source>
        <dbReference type="SAM" id="Phobius"/>
    </source>
</evidence>
<organism evidence="7 8">
    <name type="scientific">Haematobacter massiliensis</name>
    <dbReference type="NCBI Taxonomy" id="195105"/>
    <lineage>
        <taxon>Bacteria</taxon>
        <taxon>Pseudomonadati</taxon>
        <taxon>Pseudomonadota</taxon>
        <taxon>Alphaproteobacteria</taxon>
        <taxon>Rhodobacterales</taxon>
        <taxon>Paracoccaceae</taxon>
        <taxon>Haematobacter</taxon>
    </lineage>
</organism>
<reference evidence="7 8" key="1">
    <citation type="submission" date="2014-03" db="EMBL/GenBank/DDBJ databases">
        <title>Genome of Haematobacter massiliensis CCUG 47968.</title>
        <authorList>
            <person name="Wang D."/>
            <person name="Wang G."/>
        </authorList>
    </citation>
    <scope>NUCLEOTIDE SEQUENCE [LARGE SCALE GENOMIC DNA]</scope>
    <source>
        <strain evidence="7 8">CCUG 47968</strain>
    </source>
</reference>
<sequence length="438" mass="45829">MSSADFSASAARSDASAADIGWTPVRIAVVALSFLLNALDGMDIVIMSYIAPVLAADWGLTPENLGVVFSASLAGMTVGCLFVAPLADKWGRRPLILGMLSIITFCMLISSFAQTLAELVAARFIIGIGIGAILAGVTAIAADFAPPARRGLVVSMAIAGYPLGAVTTGLLSAHLLPVHGWRFMLLGAGIISLVVIPVIFLILPESQDYLLRKQPRNALARLNKLRSRLGEGVLDRLPPKPAATRTYDAGEVFGGGRTIGTLCLWLGIFMGFMTFYFVVSWITQLSVRAGLPLDRAIYAGALFNLGGFVGTLVVGWLGSRHGLPRVTTITMIIAACLIALFGALSMPLALTLAMAFLAGMATNGGFNAFYGLAAELYPAAVRSTGIGWAMGVGRFGAVIGPLLGGWLIGQGVTLSTLMAIFALPLLIAAAAAWFIRAR</sequence>
<feature type="transmembrane region" description="Helical" evidence="5">
    <location>
        <begin position="262"/>
        <end position="284"/>
    </location>
</feature>
<feature type="transmembrane region" description="Helical" evidence="5">
    <location>
        <begin position="414"/>
        <end position="435"/>
    </location>
</feature>
<dbReference type="Proteomes" id="UP000028826">
    <property type="component" value="Unassembled WGS sequence"/>
</dbReference>
<evidence type="ECO:0000256" key="1">
    <source>
        <dbReference type="ARBA" id="ARBA00004141"/>
    </source>
</evidence>